<protein>
    <submittedName>
        <fullName evidence="10">Iron ABC transporter permease</fullName>
    </submittedName>
</protein>
<dbReference type="PANTHER" id="PTHR30472:SF67">
    <property type="entry name" value="PERMEASE OF ABC TRANSPORTER-RELATED"/>
    <property type="match status" value="1"/>
</dbReference>
<evidence type="ECO:0000256" key="6">
    <source>
        <dbReference type="ARBA" id="ARBA00022989"/>
    </source>
</evidence>
<dbReference type="RefSeq" id="WP_350402374.1">
    <property type="nucleotide sequence ID" value="NZ_JBELOE010000239.1"/>
</dbReference>
<keyword evidence="6 8" id="KW-1133">Transmembrane helix</keyword>
<dbReference type="CDD" id="cd06550">
    <property type="entry name" value="TM_ABC_iron-siderophores_like"/>
    <property type="match status" value="1"/>
</dbReference>
<feature type="transmembrane region" description="Helical" evidence="8">
    <location>
        <begin position="305"/>
        <end position="324"/>
    </location>
</feature>
<dbReference type="EMBL" id="JBELOE010000239">
    <property type="protein sequence ID" value="MER2492915.1"/>
    <property type="molecule type" value="Genomic_DNA"/>
</dbReference>
<dbReference type="Pfam" id="PF01032">
    <property type="entry name" value="FecCD"/>
    <property type="match status" value="1"/>
</dbReference>
<evidence type="ECO:0000256" key="3">
    <source>
        <dbReference type="ARBA" id="ARBA00022448"/>
    </source>
</evidence>
<feature type="transmembrane region" description="Helical" evidence="8">
    <location>
        <begin position="269"/>
        <end position="293"/>
    </location>
</feature>
<dbReference type="PANTHER" id="PTHR30472">
    <property type="entry name" value="FERRIC ENTEROBACTIN TRANSPORT SYSTEM PERMEASE PROTEIN"/>
    <property type="match status" value="1"/>
</dbReference>
<dbReference type="InterPro" id="IPR037294">
    <property type="entry name" value="ABC_BtuC-like"/>
</dbReference>
<evidence type="ECO:0000256" key="1">
    <source>
        <dbReference type="ARBA" id="ARBA00004651"/>
    </source>
</evidence>
<gene>
    <name evidence="10" type="ORF">ABS311_13615</name>
</gene>
<feature type="transmembrane region" description="Helical" evidence="8">
    <location>
        <begin position="236"/>
        <end position="263"/>
    </location>
</feature>
<comment type="similarity">
    <text evidence="2">Belongs to the binding-protein-dependent transport system permease family. FecCD subfamily.</text>
</comment>
<organism evidence="10 11">
    <name type="scientific">Catenovulum sediminis</name>
    <dbReference type="NCBI Taxonomy" id="1740262"/>
    <lineage>
        <taxon>Bacteria</taxon>
        <taxon>Pseudomonadati</taxon>
        <taxon>Pseudomonadota</taxon>
        <taxon>Gammaproteobacteria</taxon>
        <taxon>Alteromonadales</taxon>
        <taxon>Alteromonadaceae</taxon>
        <taxon>Catenovulum</taxon>
    </lineage>
</organism>
<evidence type="ECO:0000256" key="7">
    <source>
        <dbReference type="ARBA" id="ARBA00023136"/>
    </source>
</evidence>
<evidence type="ECO:0000256" key="4">
    <source>
        <dbReference type="ARBA" id="ARBA00022475"/>
    </source>
</evidence>
<accession>A0ABV1RJ65</accession>
<feature type="transmembrane region" description="Helical" evidence="8">
    <location>
        <begin position="115"/>
        <end position="135"/>
    </location>
</feature>
<proteinExistence type="inferred from homology"/>
<comment type="caution">
    <text evidence="10">The sequence shown here is derived from an EMBL/GenBank/DDBJ whole genome shotgun (WGS) entry which is preliminary data.</text>
</comment>
<evidence type="ECO:0000313" key="11">
    <source>
        <dbReference type="Proteomes" id="UP001467690"/>
    </source>
</evidence>
<feature type="transmembrane region" description="Helical" evidence="8">
    <location>
        <begin position="192"/>
        <end position="210"/>
    </location>
</feature>
<evidence type="ECO:0000313" key="10">
    <source>
        <dbReference type="EMBL" id="MER2492915.1"/>
    </source>
</evidence>
<dbReference type="Gene3D" id="1.10.3470.10">
    <property type="entry name" value="ABC transporter involved in vitamin B12 uptake, BtuC"/>
    <property type="match status" value="1"/>
</dbReference>
<sequence>MLKSPMIKVTLSTVALFASLLFSMTMGAAELDAATVFNCLFVQCSDPLTETLIWQIRFPRVVIAAFCGAGLAVAGAVLQNTTRNPLAEPYLFGVVSGAGLGATIVSIWFKESAGAYLPIAAFLGALFAITIVMFVALSGHAKRIESLLLGGVAVSFMLSAVSQFLLYMGDPFASNRVMFWLMGSLSNTETTHLYWIIPVITIGVLLVYAFHRQLDAILLGDEHAYTLGVPVNALRILMLAICAAITATLVAYCGGIGFVGLMIPHIVRRLFAVTSAILVTGCLFIGAIFLVWVDVLARTLVLGQEIPIGVITSILGSLFFLTLMHKRHA</sequence>
<evidence type="ECO:0000256" key="5">
    <source>
        <dbReference type="ARBA" id="ARBA00022692"/>
    </source>
</evidence>
<evidence type="ECO:0000256" key="8">
    <source>
        <dbReference type="SAM" id="Phobius"/>
    </source>
</evidence>
<keyword evidence="3" id="KW-0813">Transport</keyword>
<keyword evidence="4" id="KW-1003">Cell membrane</keyword>
<evidence type="ECO:0000256" key="2">
    <source>
        <dbReference type="ARBA" id="ARBA00007935"/>
    </source>
</evidence>
<dbReference type="Proteomes" id="UP001467690">
    <property type="component" value="Unassembled WGS sequence"/>
</dbReference>
<feature type="transmembrane region" description="Helical" evidence="8">
    <location>
        <begin position="90"/>
        <end position="109"/>
    </location>
</feature>
<feature type="chain" id="PRO_5045374758" evidence="9">
    <location>
        <begin position="29"/>
        <end position="329"/>
    </location>
</feature>
<feature type="transmembrane region" description="Helical" evidence="8">
    <location>
        <begin position="147"/>
        <end position="168"/>
    </location>
</feature>
<name>A0ABV1RJ65_9ALTE</name>
<dbReference type="InterPro" id="IPR000522">
    <property type="entry name" value="ABC_transptr_permease_BtuC"/>
</dbReference>
<keyword evidence="11" id="KW-1185">Reference proteome</keyword>
<reference evidence="10 11" key="1">
    <citation type="submission" date="2024-06" db="EMBL/GenBank/DDBJ databases">
        <authorList>
            <person name="Chen R.Y."/>
        </authorList>
    </citation>
    <scope>NUCLEOTIDE SEQUENCE [LARGE SCALE GENOMIC DNA]</scope>
    <source>
        <strain evidence="10 11">D2</strain>
    </source>
</reference>
<keyword evidence="5 8" id="KW-0812">Transmembrane</keyword>
<feature type="transmembrane region" description="Helical" evidence="8">
    <location>
        <begin position="57"/>
        <end position="78"/>
    </location>
</feature>
<keyword evidence="7 8" id="KW-0472">Membrane</keyword>
<comment type="subcellular location">
    <subcellularLocation>
        <location evidence="1">Cell membrane</location>
        <topology evidence="1">Multi-pass membrane protein</topology>
    </subcellularLocation>
</comment>
<evidence type="ECO:0000256" key="9">
    <source>
        <dbReference type="SAM" id="SignalP"/>
    </source>
</evidence>
<feature type="signal peptide" evidence="9">
    <location>
        <begin position="1"/>
        <end position="28"/>
    </location>
</feature>
<dbReference type="SUPFAM" id="SSF81345">
    <property type="entry name" value="ABC transporter involved in vitamin B12 uptake, BtuC"/>
    <property type="match status" value="1"/>
</dbReference>
<keyword evidence="9" id="KW-0732">Signal</keyword>